<reference evidence="1 2" key="1">
    <citation type="submission" date="2018-11" db="EMBL/GenBank/DDBJ databases">
        <title>The genome draft of YIM 96095.</title>
        <authorList>
            <person name="Tang S.-K."/>
            <person name="Chunyu W.-X."/>
            <person name="Feng Y.-Z."/>
        </authorList>
    </citation>
    <scope>NUCLEOTIDE SEQUENCE [LARGE SCALE GENOMIC DNA]</scope>
    <source>
        <strain evidence="1 2">YIM 96095</strain>
    </source>
</reference>
<dbReference type="RefSeq" id="WP_123203160.1">
    <property type="nucleotide sequence ID" value="NZ_RJMB01000028.1"/>
</dbReference>
<dbReference type="InterPro" id="IPR006439">
    <property type="entry name" value="HAD-SF_hydro_IA"/>
</dbReference>
<dbReference type="EMBL" id="RJMB01000028">
    <property type="protein sequence ID" value="RNL81956.1"/>
    <property type="molecule type" value="Genomic_DNA"/>
</dbReference>
<dbReference type="Gene3D" id="3.40.50.1000">
    <property type="entry name" value="HAD superfamily/HAD-like"/>
    <property type="match status" value="1"/>
</dbReference>
<dbReference type="Pfam" id="PF00702">
    <property type="entry name" value="Hydrolase"/>
    <property type="match status" value="1"/>
</dbReference>
<dbReference type="InterPro" id="IPR023214">
    <property type="entry name" value="HAD_sf"/>
</dbReference>
<dbReference type="SFLD" id="SFLDG01129">
    <property type="entry name" value="C1.5:_HAD__Beta-PGM__Phosphata"/>
    <property type="match status" value="1"/>
</dbReference>
<proteinExistence type="predicted"/>
<sequence length="233" mass="24174">MTSHHTGAAPDRSGAAPRAVLVDMDGTLVDSEELWGRAEREVVSGLGGVWTEEDHRRNVGAASVPVTRYIIELTGTDVPPEAVAGRLRAAFLRQLADGVELRPGAKELVIEVARSGVPLALVTSTERAAVDTAIGGIGADSFDVTVAGDEVERNKPAPDPYLRAAHLLGVDPRRCVAFEDSPVGVASAVAAGCVTVAVPAMAPIATAEGLTVIDSLAGVDLAWMGALVREQRD</sequence>
<organism evidence="1 2">
    <name type="scientific">Halostreptopolyspora alba</name>
    <dbReference type="NCBI Taxonomy" id="2487137"/>
    <lineage>
        <taxon>Bacteria</taxon>
        <taxon>Bacillati</taxon>
        <taxon>Actinomycetota</taxon>
        <taxon>Actinomycetes</taxon>
        <taxon>Streptosporangiales</taxon>
        <taxon>Nocardiopsidaceae</taxon>
        <taxon>Halostreptopolyspora</taxon>
    </lineage>
</organism>
<dbReference type="AlphaFoldDB" id="A0A3N0E2B7"/>
<accession>A0A3N0E2B7</accession>
<dbReference type="InterPro" id="IPR036412">
    <property type="entry name" value="HAD-like_sf"/>
</dbReference>
<dbReference type="CDD" id="cd07505">
    <property type="entry name" value="HAD_BPGM-like"/>
    <property type="match status" value="1"/>
</dbReference>
<dbReference type="Proteomes" id="UP000269198">
    <property type="component" value="Unassembled WGS sequence"/>
</dbReference>
<dbReference type="OrthoDB" id="9812856at2"/>
<dbReference type="NCBIfam" id="TIGR01509">
    <property type="entry name" value="HAD-SF-IA-v3"/>
    <property type="match status" value="1"/>
</dbReference>
<keyword evidence="2" id="KW-1185">Reference proteome</keyword>
<protein>
    <submittedName>
        <fullName evidence="1">HAD family phosphatase</fullName>
    </submittedName>
</protein>
<gene>
    <name evidence="1" type="ORF">EFW17_21070</name>
</gene>
<comment type="caution">
    <text evidence="1">The sequence shown here is derived from an EMBL/GenBank/DDBJ whole genome shotgun (WGS) entry which is preliminary data.</text>
</comment>
<dbReference type="Gene3D" id="1.10.150.240">
    <property type="entry name" value="Putative phosphatase, domain 2"/>
    <property type="match status" value="1"/>
</dbReference>
<dbReference type="SUPFAM" id="SSF56784">
    <property type="entry name" value="HAD-like"/>
    <property type="match status" value="1"/>
</dbReference>
<evidence type="ECO:0000313" key="2">
    <source>
        <dbReference type="Proteomes" id="UP000269198"/>
    </source>
</evidence>
<evidence type="ECO:0000313" key="1">
    <source>
        <dbReference type="EMBL" id="RNL81956.1"/>
    </source>
</evidence>
<dbReference type="InterPro" id="IPR023198">
    <property type="entry name" value="PGP-like_dom2"/>
</dbReference>
<dbReference type="SFLD" id="SFLDS00003">
    <property type="entry name" value="Haloacid_Dehalogenase"/>
    <property type="match status" value="1"/>
</dbReference>
<name>A0A3N0E2B7_9ACTN</name>
<dbReference type="PANTHER" id="PTHR18901:SF38">
    <property type="entry name" value="PSEUDOURIDINE-5'-PHOSPHATASE"/>
    <property type="match status" value="1"/>
</dbReference>
<dbReference type="PANTHER" id="PTHR18901">
    <property type="entry name" value="2-DEOXYGLUCOSE-6-PHOSPHATE PHOSPHATASE 2"/>
    <property type="match status" value="1"/>
</dbReference>